<proteinExistence type="inferred from homology"/>
<evidence type="ECO:0000313" key="14">
    <source>
        <dbReference type="EMBL" id="MCV3754281.1"/>
    </source>
</evidence>
<feature type="domain" description="Toprim" evidence="13">
    <location>
        <begin position="8"/>
        <end position="81"/>
    </location>
</feature>
<comment type="caution">
    <text evidence="14">The sequence shown here is derived from an EMBL/GenBank/DDBJ whole genome shotgun (WGS) entry which is preliminary data.</text>
</comment>
<gene>
    <name evidence="11 14" type="primary">rnmV</name>
    <name evidence="14" type="ORF">OF365_02735</name>
</gene>
<dbReference type="GO" id="GO:0043822">
    <property type="term" value="F:ribonuclease M5 activity"/>
    <property type="evidence" value="ECO:0007669"/>
    <property type="project" value="UniProtKB-EC"/>
</dbReference>
<evidence type="ECO:0000256" key="4">
    <source>
        <dbReference type="ARBA" id="ARBA00022722"/>
    </source>
</evidence>
<evidence type="ECO:0000256" key="5">
    <source>
        <dbReference type="ARBA" id="ARBA00022723"/>
    </source>
</evidence>
<organism evidence="14 15">
    <name type="scientific">Ureaplasma zalophigenitalium</name>
    <dbReference type="NCBI Taxonomy" id="907723"/>
    <lineage>
        <taxon>Bacteria</taxon>
        <taxon>Bacillati</taxon>
        <taxon>Mycoplasmatota</taxon>
        <taxon>Mycoplasmoidales</taxon>
        <taxon>Mycoplasmoidaceae</taxon>
        <taxon>Ureaplasma</taxon>
    </lineage>
</organism>
<dbReference type="InterPro" id="IPR006171">
    <property type="entry name" value="TOPRIM_dom"/>
</dbReference>
<keyword evidence="5" id="KW-0479">Metal-binding</keyword>
<dbReference type="CDD" id="cd01027">
    <property type="entry name" value="TOPRIM_RNase_M5_like"/>
    <property type="match status" value="1"/>
</dbReference>
<evidence type="ECO:0000259" key="13">
    <source>
        <dbReference type="SMART" id="SM00493"/>
    </source>
</evidence>
<dbReference type="InterPro" id="IPR025156">
    <property type="entry name" value="RNase_M5_C"/>
</dbReference>
<comment type="subcellular location">
    <subcellularLocation>
        <location evidence="11">Cytoplasm</location>
    </subcellularLocation>
</comment>
<dbReference type="SMART" id="SM00493">
    <property type="entry name" value="TOPRIM"/>
    <property type="match status" value="1"/>
</dbReference>
<comment type="function">
    <text evidence="11">Required for correct processing of both the 5' and 3' ends of 5S rRNA precursor. Cleaves both sides of a double-stranded region yielding mature 5S rRNA in one step.</text>
</comment>
<evidence type="ECO:0000256" key="10">
    <source>
        <dbReference type="ARBA" id="ARBA00022884"/>
    </source>
</evidence>
<name>A0ABT3BPW0_9BACT</name>
<evidence type="ECO:0000256" key="9">
    <source>
        <dbReference type="ARBA" id="ARBA00022842"/>
    </source>
</evidence>
<evidence type="ECO:0000256" key="12">
    <source>
        <dbReference type="NCBIfam" id="TIGR00334"/>
    </source>
</evidence>
<dbReference type="HAMAP" id="MF_01469">
    <property type="entry name" value="RNase_M5"/>
    <property type="match status" value="1"/>
</dbReference>
<keyword evidence="7 11" id="KW-0255">Endonuclease</keyword>
<comment type="catalytic activity">
    <reaction evidence="11">
        <text>Endonucleolytic cleavage of RNA, removing 21 and 42 nucleotides, respectively, from the 5'- and 3'-termini of a 5S-rRNA precursor.</text>
        <dbReference type="EC" id="3.1.26.8"/>
    </reaction>
</comment>
<accession>A0ABT3BPW0</accession>
<dbReference type="EMBL" id="JAOXHJ010000006">
    <property type="protein sequence ID" value="MCV3754281.1"/>
    <property type="molecule type" value="Genomic_DNA"/>
</dbReference>
<keyword evidence="8 11" id="KW-0378">Hydrolase</keyword>
<dbReference type="InterPro" id="IPR004466">
    <property type="entry name" value="RNase_M5"/>
</dbReference>
<dbReference type="Gene3D" id="3.40.1360.10">
    <property type="match status" value="1"/>
</dbReference>
<dbReference type="PANTHER" id="PTHR39156:SF1">
    <property type="entry name" value="RIBONUCLEASE M5"/>
    <property type="match status" value="1"/>
</dbReference>
<evidence type="ECO:0000256" key="6">
    <source>
        <dbReference type="ARBA" id="ARBA00022730"/>
    </source>
</evidence>
<dbReference type="Pfam" id="PF13331">
    <property type="entry name" value="DUF4093"/>
    <property type="match status" value="1"/>
</dbReference>
<dbReference type="Proteomes" id="UP001207252">
    <property type="component" value="Unassembled WGS sequence"/>
</dbReference>
<dbReference type="Pfam" id="PF01751">
    <property type="entry name" value="Toprim"/>
    <property type="match status" value="1"/>
</dbReference>
<evidence type="ECO:0000313" key="15">
    <source>
        <dbReference type="Proteomes" id="UP001207252"/>
    </source>
</evidence>
<dbReference type="SUPFAM" id="SSF110455">
    <property type="entry name" value="Toprim domain"/>
    <property type="match status" value="1"/>
</dbReference>
<evidence type="ECO:0000256" key="8">
    <source>
        <dbReference type="ARBA" id="ARBA00022801"/>
    </source>
</evidence>
<keyword evidence="2 11" id="KW-0690">Ribosome biogenesis</keyword>
<evidence type="ECO:0000256" key="2">
    <source>
        <dbReference type="ARBA" id="ARBA00022517"/>
    </source>
</evidence>
<keyword evidence="9" id="KW-0460">Magnesium</keyword>
<dbReference type="InterPro" id="IPR034141">
    <property type="entry name" value="TOPRIM_RNase_M5-like"/>
</dbReference>
<keyword evidence="15" id="KW-1185">Reference proteome</keyword>
<keyword evidence="4 11" id="KW-0540">Nuclease</keyword>
<reference evidence="14 15" key="1">
    <citation type="journal article" date="2020" name="Int. J. Syst. Evol. Microbiol.">
        <title>Ureaplasma miroungigenitalium sp. nov. isolated from northern elephant seals (Mirounga angustirostris) and Ureaplasma zalophigenitalium sp. nov. isolated from California sea lions (Zalophus californianus).</title>
        <authorList>
            <person name="Volokhov D.V."/>
            <person name="Gulland F.M."/>
            <person name="Gao Y."/>
            <person name="Chizhikov V.E."/>
        </authorList>
    </citation>
    <scope>NUCLEOTIDE SEQUENCE [LARGE SCALE GENOMIC DNA]</scope>
    <source>
        <strain evidence="14 15">CSL7644-GEN</strain>
    </source>
</reference>
<keyword evidence="10 11" id="KW-0694">RNA-binding</keyword>
<evidence type="ECO:0000256" key="7">
    <source>
        <dbReference type="ARBA" id="ARBA00022759"/>
    </source>
</evidence>
<dbReference type="NCBIfam" id="TIGR00334">
    <property type="entry name" value="5S_RNA_mat_M5"/>
    <property type="match status" value="1"/>
</dbReference>
<dbReference type="RefSeq" id="WP_263818083.1">
    <property type="nucleotide sequence ID" value="NZ_JAOXHJ010000006.1"/>
</dbReference>
<sequence>MFERPKIRPVIVVEGKTDQQKLSSLVNAEFILTNGSQISQQTLDLIKEVQQTKGVILFLDPDYQGERIRKIITNYVQAPVYHCFIKKTDMQSENSKKIGIAEADNKILLECLQKYCLPFNTPDDQRMQWVEYLKLELNNKAKRSWLCDQLHISYANHKQLYKRLVMMNLHFQEIKELLSKRKG</sequence>
<keyword evidence="6 11" id="KW-0699">rRNA-binding</keyword>
<evidence type="ECO:0000256" key="3">
    <source>
        <dbReference type="ARBA" id="ARBA00022552"/>
    </source>
</evidence>
<evidence type="ECO:0000256" key="1">
    <source>
        <dbReference type="ARBA" id="ARBA00022490"/>
    </source>
</evidence>
<comment type="similarity">
    <text evidence="11">Belongs to the ribonuclease M5 family.</text>
</comment>
<dbReference type="EC" id="3.1.26.8" evidence="11 12"/>
<keyword evidence="3 11" id="KW-0698">rRNA processing</keyword>
<evidence type="ECO:0000256" key="11">
    <source>
        <dbReference type="HAMAP-Rule" id="MF_01469"/>
    </source>
</evidence>
<keyword evidence="1 11" id="KW-0963">Cytoplasm</keyword>
<protein>
    <recommendedName>
        <fullName evidence="11 12">Ribonuclease M5</fullName>
        <ecNumber evidence="11 12">3.1.26.8</ecNumber>
    </recommendedName>
    <alternativeName>
        <fullName evidence="11">RNase M5</fullName>
    </alternativeName>
    <alternativeName>
        <fullName evidence="11">Ribosomal RNA terminal maturase M5</fullName>
    </alternativeName>
</protein>
<dbReference type="PANTHER" id="PTHR39156">
    <property type="entry name" value="RIBONUCLEASE M5"/>
    <property type="match status" value="1"/>
</dbReference>